<accession>A0A376MPY6</accession>
<evidence type="ECO:0000256" key="4">
    <source>
        <dbReference type="ARBA" id="ARBA00002713"/>
    </source>
</evidence>
<evidence type="ECO:0000256" key="11">
    <source>
        <dbReference type="ARBA" id="ARBA00023239"/>
    </source>
</evidence>
<comment type="similarity">
    <text evidence="6">Belongs to the mannonate dehydratase family.</text>
</comment>
<dbReference type="EMBL" id="UGAW01000001">
    <property type="protein sequence ID" value="STG52509.1"/>
    <property type="molecule type" value="Genomic_DNA"/>
</dbReference>
<name>A0A376MPY6_ECOLX</name>
<comment type="cofactor">
    <cofactor evidence="3">
        <name>Fe(2+)</name>
        <dbReference type="ChEBI" id="CHEBI:29033"/>
    </cofactor>
</comment>
<evidence type="ECO:0000256" key="2">
    <source>
        <dbReference type="ARBA" id="ARBA00001936"/>
    </source>
</evidence>
<dbReference type="Proteomes" id="UP000254817">
    <property type="component" value="Unassembled WGS sequence"/>
</dbReference>
<proteinExistence type="inferred from homology"/>
<comment type="catalytic activity">
    <reaction evidence="1">
        <text>D-mannonate = 2-dehydro-3-deoxy-D-gluconate + H2O</text>
        <dbReference type="Rhea" id="RHEA:20097"/>
        <dbReference type="ChEBI" id="CHEBI:15377"/>
        <dbReference type="ChEBI" id="CHEBI:17767"/>
        <dbReference type="ChEBI" id="CHEBI:57990"/>
        <dbReference type="EC" id="4.2.1.8"/>
    </reaction>
</comment>
<dbReference type="EC" id="4.2.1.8" evidence="7"/>
<dbReference type="UniPathway" id="UPA00246"/>
<evidence type="ECO:0000256" key="3">
    <source>
        <dbReference type="ARBA" id="ARBA00001954"/>
    </source>
</evidence>
<dbReference type="GO" id="GO:0042840">
    <property type="term" value="P:D-glucuronate catabolic process"/>
    <property type="evidence" value="ECO:0007669"/>
    <property type="project" value="TreeGrafter"/>
</dbReference>
<comment type="pathway">
    <text evidence="5">Carbohydrate metabolism; pentose and glucuronate interconversion.</text>
</comment>
<protein>
    <recommendedName>
        <fullName evidence="8">Mannonate dehydratase</fullName>
        <ecNumber evidence="7">4.2.1.8</ecNumber>
    </recommendedName>
    <alternativeName>
        <fullName evidence="12">D-mannonate hydro-lyase</fullName>
    </alternativeName>
</protein>
<evidence type="ECO:0000313" key="13">
    <source>
        <dbReference type="EMBL" id="STG52509.1"/>
    </source>
</evidence>
<dbReference type="InterPro" id="IPR036237">
    <property type="entry name" value="Xyl_isomerase-like_sf"/>
</dbReference>
<evidence type="ECO:0000256" key="12">
    <source>
        <dbReference type="ARBA" id="ARBA00033474"/>
    </source>
</evidence>
<keyword evidence="10" id="KW-0464">Manganese</keyword>
<evidence type="ECO:0000256" key="8">
    <source>
        <dbReference type="ARBA" id="ARBA00016339"/>
    </source>
</evidence>
<dbReference type="GO" id="GO:0030145">
    <property type="term" value="F:manganese ion binding"/>
    <property type="evidence" value="ECO:0007669"/>
    <property type="project" value="TreeGrafter"/>
</dbReference>
<comment type="cofactor">
    <cofactor evidence="2">
        <name>Mn(2+)</name>
        <dbReference type="ChEBI" id="CHEBI:29035"/>
    </cofactor>
</comment>
<evidence type="ECO:0000313" key="14">
    <source>
        <dbReference type="Proteomes" id="UP000254817"/>
    </source>
</evidence>
<organism evidence="13 14">
    <name type="scientific">Escherichia coli</name>
    <dbReference type="NCBI Taxonomy" id="562"/>
    <lineage>
        <taxon>Bacteria</taxon>
        <taxon>Pseudomonadati</taxon>
        <taxon>Pseudomonadota</taxon>
        <taxon>Gammaproteobacteria</taxon>
        <taxon>Enterobacterales</taxon>
        <taxon>Enterobacteriaceae</taxon>
        <taxon>Escherichia</taxon>
    </lineage>
</organism>
<dbReference type="AlphaFoldDB" id="A0A376MPY6"/>
<reference evidence="13 14" key="1">
    <citation type="submission" date="2018-06" db="EMBL/GenBank/DDBJ databases">
        <authorList>
            <consortium name="Pathogen Informatics"/>
            <person name="Doyle S."/>
        </authorList>
    </citation>
    <scope>NUCLEOTIDE SEQUENCE [LARGE SCALE GENOMIC DNA]</scope>
    <source>
        <strain evidence="13 14">NCTC11112</strain>
    </source>
</reference>
<dbReference type="PANTHER" id="PTHR30387:SF2">
    <property type="entry name" value="MANNONATE DEHYDRATASE"/>
    <property type="match status" value="1"/>
</dbReference>
<dbReference type="GO" id="GO:0008927">
    <property type="term" value="F:mannonate dehydratase activity"/>
    <property type="evidence" value="ECO:0007669"/>
    <property type="project" value="UniProtKB-EC"/>
</dbReference>
<evidence type="ECO:0000256" key="7">
    <source>
        <dbReference type="ARBA" id="ARBA00012927"/>
    </source>
</evidence>
<evidence type="ECO:0000256" key="10">
    <source>
        <dbReference type="ARBA" id="ARBA00023211"/>
    </source>
</evidence>
<evidence type="ECO:0000256" key="5">
    <source>
        <dbReference type="ARBA" id="ARBA00004892"/>
    </source>
</evidence>
<dbReference type="InterPro" id="IPR004628">
    <property type="entry name" value="Man_deHydtase"/>
</dbReference>
<dbReference type="Gene3D" id="3.20.20.150">
    <property type="entry name" value="Divalent-metal-dependent TIM barrel enzymes"/>
    <property type="match status" value="1"/>
</dbReference>
<comment type="function">
    <text evidence="4">Catalyzes the dehydration of D-mannonate.</text>
</comment>
<dbReference type="Pfam" id="PF03786">
    <property type="entry name" value="UxuA"/>
    <property type="match status" value="1"/>
</dbReference>
<dbReference type="PANTHER" id="PTHR30387">
    <property type="entry name" value="MANNONATE DEHYDRATASE"/>
    <property type="match status" value="1"/>
</dbReference>
<evidence type="ECO:0000256" key="1">
    <source>
        <dbReference type="ARBA" id="ARBA00001794"/>
    </source>
</evidence>
<sequence>MEQTWRWYGPNDPVSLADVRQAGATGVVTALHHIPNGEVWSVEEILKRKAIVEDAGLVWSVVESVPIHEDIKPTLATTSSGSLTISRPCATLAQCGIRTVCYNFMAGARLDPY</sequence>
<evidence type="ECO:0000256" key="6">
    <source>
        <dbReference type="ARBA" id="ARBA00007389"/>
    </source>
</evidence>
<keyword evidence="11 13" id="KW-0456">Lyase</keyword>
<evidence type="ECO:0000256" key="9">
    <source>
        <dbReference type="ARBA" id="ARBA00023004"/>
    </source>
</evidence>
<dbReference type="GO" id="GO:0008198">
    <property type="term" value="F:ferrous iron binding"/>
    <property type="evidence" value="ECO:0007669"/>
    <property type="project" value="TreeGrafter"/>
</dbReference>
<dbReference type="SUPFAM" id="SSF51658">
    <property type="entry name" value="Xylose isomerase-like"/>
    <property type="match status" value="1"/>
</dbReference>
<gene>
    <name evidence="13" type="primary">uxuA_1</name>
    <name evidence="13" type="ORF">NCTC11112_03016</name>
</gene>
<keyword evidence="9" id="KW-0408">Iron</keyword>